<feature type="domain" description="RNA polymerase sigma-70 region 2" evidence="6">
    <location>
        <begin position="5"/>
        <end position="82"/>
    </location>
</feature>
<dbReference type="InterPro" id="IPR036388">
    <property type="entry name" value="WH-like_DNA-bd_sf"/>
</dbReference>
<dbReference type="InterPro" id="IPR013324">
    <property type="entry name" value="RNA_pol_sigma_r3/r4-like"/>
</dbReference>
<evidence type="ECO:0000256" key="1">
    <source>
        <dbReference type="ARBA" id="ARBA00010641"/>
    </source>
</evidence>
<dbReference type="SUPFAM" id="SSF88659">
    <property type="entry name" value="Sigma3 and sigma4 domains of RNA polymerase sigma factors"/>
    <property type="match status" value="1"/>
</dbReference>
<keyword evidence="4" id="KW-0238">DNA-binding</keyword>
<dbReference type="InterPro" id="IPR014284">
    <property type="entry name" value="RNA_pol_sigma-70_dom"/>
</dbReference>
<feature type="non-terminal residue" evidence="7">
    <location>
        <position position="1"/>
    </location>
</feature>
<dbReference type="Proteomes" id="UP000189670">
    <property type="component" value="Unassembled WGS sequence"/>
</dbReference>
<evidence type="ECO:0000313" key="8">
    <source>
        <dbReference type="Proteomes" id="UP000189670"/>
    </source>
</evidence>
<evidence type="ECO:0000256" key="5">
    <source>
        <dbReference type="ARBA" id="ARBA00023163"/>
    </source>
</evidence>
<keyword evidence="5" id="KW-0804">Transcription</keyword>
<name>A0A1V1NXE0_9BACT</name>
<reference evidence="8" key="1">
    <citation type="submission" date="2012-11" db="EMBL/GenBank/DDBJ databases">
        <authorList>
            <person name="Lucero-Rivera Y.E."/>
            <person name="Tovar-Ramirez D."/>
        </authorList>
    </citation>
    <scope>NUCLEOTIDE SEQUENCE [LARGE SCALE GENOMIC DNA]</scope>
    <source>
        <strain evidence="8">Araruama</strain>
    </source>
</reference>
<dbReference type="InterPro" id="IPR039425">
    <property type="entry name" value="RNA_pol_sigma-70-like"/>
</dbReference>
<dbReference type="GO" id="GO:0003677">
    <property type="term" value="F:DNA binding"/>
    <property type="evidence" value="ECO:0007669"/>
    <property type="project" value="UniProtKB-KW"/>
</dbReference>
<dbReference type="Gene3D" id="1.10.10.10">
    <property type="entry name" value="Winged helix-like DNA-binding domain superfamily/Winged helix DNA-binding domain"/>
    <property type="match status" value="1"/>
</dbReference>
<dbReference type="PANTHER" id="PTHR43133">
    <property type="entry name" value="RNA POLYMERASE ECF-TYPE SIGMA FACTO"/>
    <property type="match status" value="1"/>
</dbReference>
<dbReference type="InterPro" id="IPR007627">
    <property type="entry name" value="RNA_pol_sigma70_r2"/>
</dbReference>
<evidence type="ECO:0000313" key="7">
    <source>
        <dbReference type="EMBL" id="ETR67205.1"/>
    </source>
</evidence>
<dbReference type="Pfam" id="PF04542">
    <property type="entry name" value="Sigma70_r2"/>
    <property type="match status" value="1"/>
</dbReference>
<organism evidence="7 8">
    <name type="scientific">Candidatus Magnetoglobus multicellularis str. Araruama</name>
    <dbReference type="NCBI Taxonomy" id="890399"/>
    <lineage>
        <taxon>Bacteria</taxon>
        <taxon>Pseudomonadati</taxon>
        <taxon>Thermodesulfobacteriota</taxon>
        <taxon>Desulfobacteria</taxon>
        <taxon>Desulfobacterales</taxon>
        <taxon>Desulfobacteraceae</taxon>
        <taxon>Candidatus Magnetoglobus</taxon>
    </lineage>
</organism>
<comment type="similarity">
    <text evidence="1">Belongs to the sigma-70 factor family. ECF subfamily.</text>
</comment>
<dbReference type="PANTHER" id="PTHR43133:SF8">
    <property type="entry name" value="RNA POLYMERASE SIGMA FACTOR HI_1459-RELATED"/>
    <property type="match status" value="1"/>
</dbReference>
<evidence type="ECO:0000259" key="6">
    <source>
        <dbReference type="Pfam" id="PF04542"/>
    </source>
</evidence>
<gene>
    <name evidence="7" type="ORF">OMM_11848</name>
</gene>
<dbReference type="InterPro" id="IPR013325">
    <property type="entry name" value="RNA_pol_sigma_r2"/>
</dbReference>
<sequence>CHQIVTQYERLIYNTILKIGKKIAYHFSEQMIEDLSQEIFVELFSNNCKRLRAYNQSKGLSLANWIVLIATHTIYNHLKKKKDAFNYSSVKKMTDFSEKHDFNPLITNDTENRLEARQQLLLIHECLEQDKINDFEKLVFKYHYFMGLSFDVIAQLTSRKLSTIHSDKSRALSKVKDCVENKNNSQENHMCSGSI</sequence>
<protein>
    <submittedName>
        <fullName evidence="7">ECF subfamily RNA polymerase sigma factor</fullName>
    </submittedName>
</protein>
<proteinExistence type="inferred from homology"/>
<evidence type="ECO:0000256" key="2">
    <source>
        <dbReference type="ARBA" id="ARBA00023015"/>
    </source>
</evidence>
<dbReference type="SUPFAM" id="SSF88946">
    <property type="entry name" value="Sigma2 domain of RNA polymerase sigma factors"/>
    <property type="match status" value="1"/>
</dbReference>
<dbReference type="Gene3D" id="1.10.1740.10">
    <property type="match status" value="1"/>
</dbReference>
<dbReference type="EMBL" id="ATBP01001504">
    <property type="protein sequence ID" value="ETR67205.1"/>
    <property type="molecule type" value="Genomic_DNA"/>
</dbReference>
<dbReference type="AlphaFoldDB" id="A0A1V1NXE0"/>
<dbReference type="GO" id="GO:0006352">
    <property type="term" value="P:DNA-templated transcription initiation"/>
    <property type="evidence" value="ECO:0007669"/>
    <property type="project" value="InterPro"/>
</dbReference>
<dbReference type="GO" id="GO:0016987">
    <property type="term" value="F:sigma factor activity"/>
    <property type="evidence" value="ECO:0007669"/>
    <property type="project" value="UniProtKB-KW"/>
</dbReference>
<dbReference type="NCBIfam" id="TIGR02937">
    <property type="entry name" value="sigma70-ECF"/>
    <property type="match status" value="1"/>
</dbReference>
<accession>A0A1V1NXE0</accession>
<keyword evidence="2" id="KW-0805">Transcription regulation</keyword>
<keyword evidence="3" id="KW-0731">Sigma factor</keyword>
<evidence type="ECO:0000256" key="4">
    <source>
        <dbReference type="ARBA" id="ARBA00023125"/>
    </source>
</evidence>
<evidence type="ECO:0000256" key="3">
    <source>
        <dbReference type="ARBA" id="ARBA00023082"/>
    </source>
</evidence>
<comment type="caution">
    <text evidence="7">The sequence shown here is derived from an EMBL/GenBank/DDBJ whole genome shotgun (WGS) entry which is preliminary data.</text>
</comment>